<keyword evidence="5" id="KW-0490">MHC I</keyword>
<evidence type="ECO:0000256" key="7">
    <source>
        <dbReference type="ARBA" id="ARBA00022729"/>
    </source>
</evidence>
<keyword evidence="7 15" id="KW-0732">Signal</keyword>
<dbReference type="InterPro" id="IPR050208">
    <property type="entry name" value="MHC_class-I_related"/>
</dbReference>
<dbReference type="Gene3D" id="2.60.40.10">
    <property type="entry name" value="Immunoglobulins"/>
    <property type="match status" value="1"/>
</dbReference>
<evidence type="ECO:0000256" key="13">
    <source>
        <dbReference type="ARBA" id="ARBA00037817"/>
    </source>
</evidence>
<evidence type="ECO:0000256" key="4">
    <source>
        <dbReference type="ARBA" id="ARBA00006909"/>
    </source>
</evidence>
<dbReference type="Gene3D" id="3.30.500.10">
    <property type="entry name" value="MHC class I-like antigen recognition-like"/>
    <property type="match status" value="1"/>
</dbReference>
<dbReference type="PANTHER" id="PTHR16675:SF242">
    <property type="entry name" value="MAJOR HISTOCOMPATIBILITY COMPLEX CLASS I-RELATED GENE PROTEIN"/>
    <property type="match status" value="1"/>
</dbReference>
<evidence type="ECO:0000256" key="6">
    <source>
        <dbReference type="ARBA" id="ARBA00022692"/>
    </source>
</evidence>
<dbReference type="InterPro" id="IPR011161">
    <property type="entry name" value="MHC_I-like_Ag-recog"/>
</dbReference>
<dbReference type="PRINTS" id="PR01638">
    <property type="entry name" value="MHCCLASSI"/>
</dbReference>
<dbReference type="InterPro" id="IPR013783">
    <property type="entry name" value="Ig-like_fold"/>
</dbReference>
<dbReference type="Proteomes" id="UP000429181">
    <property type="component" value="Chromosome 16"/>
</dbReference>
<dbReference type="SMART" id="SM00407">
    <property type="entry name" value="IGc1"/>
    <property type="match status" value="1"/>
</dbReference>
<dbReference type="PROSITE" id="PS50835">
    <property type="entry name" value="IG_LIKE"/>
    <property type="match status" value="1"/>
</dbReference>
<dbReference type="GeneTree" id="ENSGT01150000286995"/>
<dbReference type="Pfam" id="PF00129">
    <property type="entry name" value="MHC_I"/>
    <property type="match status" value="1"/>
</dbReference>
<dbReference type="GO" id="GO:0006955">
    <property type="term" value="P:immune response"/>
    <property type="evidence" value="ECO:0007669"/>
    <property type="project" value="TreeGrafter"/>
</dbReference>
<evidence type="ECO:0000256" key="3">
    <source>
        <dbReference type="ARBA" id="ARBA00004614"/>
    </source>
</evidence>
<evidence type="ECO:0000256" key="9">
    <source>
        <dbReference type="ARBA" id="ARBA00022989"/>
    </source>
</evidence>
<evidence type="ECO:0000313" key="17">
    <source>
        <dbReference type="Ensembl" id="ENSBIXP00005045623.1"/>
    </source>
</evidence>
<feature type="signal peptide" evidence="15">
    <location>
        <begin position="1"/>
        <end position="18"/>
    </location>
</feature>
<evidence type="ECO:0000313" key="18">
    <source>
        <dbReference type="Proteomes" id="UP000429181"/>
    </source>
</evidence>
<proteinExistence type="inferred from homology"/>
<keyword evidence="10" id="KW-0472">Membrane</keyword>
<dbReference type="InterPro" id="IPR003597">
    <property type="entry name" value="Ig_C1-set"/>
</dbReference>
<dbReference type="FunFam" id="3.30.500.10:FF:000001">
    <property type="entry name" value="H-2 class I histocompatibility antigen, alpha chain"/>
    <property type="match status" value="1"/>
</dbReference>
<dbReference type="SUPFAM" id="SSF54452">
    <property type="entry name" value="MHC antigen-recognition domain"/>
    <property type="match status" value="1"/>
</dbReference>
<feature type="chain" id="PRO_5021294440" evidence="15">
    <location>
        <begin position="19"/>
        <end position="253"/>
    </location>
</feature>
<comment type="similarity">
    <text evidence="4 14">Belongs to the MHC class I family.</text>
</comment>
<sequence length="253" mass="29237">MMLLLPLIIVLMMKLSDARFHTYQRMIGCELLEDGSITGFLQYAYDGQDFLIFNKDTLSWMAMDNVADITRRAWEANRHELQYQKNWLEEECIAWLKRFLEYGKDALQRTEPPKVRVNHKETFPGITTLYCRAYGFYPPEISINWMKNGEEIFQDTDYGGILPSGDGTYQTWVSVELDPQNGDIYSCHVEHGGVHMVLQGFQGKAGVVAVWGVRPRKGGEQEPWITACFRIGLLNQRFSQLFGPRAPLYSKNY</sequence>
<keyword evidence="11" id="KW-1015">Disulfide bond</keyword>
<evidence type="ECO:0000256" key="5">
    <source>
        <dbReference type="ARBA" id="ARBA00022451"/>
    </source>
</evidence>
<dbReference type="AlphaFoldDB" id="A0A4W2ISG1"/>
<dbReference type="InterPro" id="IPR007110">
    <property type="entry name" value="Ig-like_dom"/>
</dbReference>
<dbReference type="GO" id="GO:0031902">
    <property type="term" value="C:late endosome membrane"/>
    <property type="evidence" value="ECO:0007669"/>
    <property type="project" value="UniProtKB-SubCell"/>
</dbReference>
<evidence type="ECO:0000256" key="1">
    <source>
        <dbReference type="ARBA" id="ARBA00004115"/>
    </source>
</evidence>
<dbReference type="InterPro" id="IPR036179">
    <property type="entry name" value="Ig-like_dom_sf"/>
</dbReference>
<dbReference type="SUPFAM" id="SSF48726">
    <property type="entry name" value="Immunoglobulin"/>
    <property type="match status" value="1"/>
</dbReference>
<dbReference type="CDD" id="cd07698">
    <property type="entry name" value="IgC1_MHC_I_alpha3"/>
    <property type="match status" value="1"/>
</dbReference>
<dbReference type="GO" id="GO:0005789">
    <property type="term" value="C:endoplasmic reticulum membrane"/>
    <property type="evidence" value="ECO:0007669"/>
    <property type="project" value="UniProtKB-SubCell"/>
</dbReference>
<keyword evidence="8" id="KW-0391">Immunity</keyword>
<dbReference type="Ensembl" id="ENSBIXT00005043920.1">
    <property type="protein sequence ID" value="ENSBIXP00005045623.1"/>
    <property type="gene ID" value="ENSBIXG00005001710.1"/>
</dbReference>
<dbReference type="GO" id="GO:0002474">
    <property type="term" value="P:antigen processing and presentation of peptide antigen via MHC class I"/>
    <property type="evidence" value="ECO:0007669"/>
    <property type="project" value="UniProtKB-KW"/>
</dbReference>
<evidence type="ECO:0000256" key="14">
    <source>
        <dbReference type="RuleBase" id="RU004439"/>
    </source>
</evidence>
<keyword evidence="12" id="KW-0325">Glycoprotein</keyword>
<comment type="subcellular location">
    <subcellularLocation>
        <location evidence="2">Early endosome membrane</location>
        <topology evidence="2">Single-pass type I membrane protein</topology>
    </subcellularLocation>
    <subcellularLocation>
        <location evidence="1">Endoplasmic reticulum membrane</location>
        <topology evidence="1">Single-pass type I membrane protein</topology>
    </subcellularLocation>
    <subcellularLocation>
        <location evidence="3">Golgi apparatus membrane</location>
        <topology evidence="3">Single-pass type I membrane protein</topology>
    </subcellularLocation>
    <subcellularLocation>
        <location evidence="13">Late endosome membrane</location>
        <topology evidence="13">Single-pass type I membrane protein</topology>
    </subcellularLocation>
</comment>
<dbReference type="PANTHER" id="PTHR16675">
    <property type="entry name" value="MHC CLASS I-RELATED"/>
    <property type="match status" value="1"/>
</dbReference>
<dbReference type="InterPro" id="IPR037055">
    <property type="entry name" value="MHC_I-like_Ag-recog_sf"/>
</dbReference>
<evidence type="ECO:0000256" key="15">
    <source>
        <dbReference type="SAM" id="SignalP"/>
    </source>
</evidence>
<organism evidence="17 18">
    <name type="scientific">Bos indicus x Bos taurus</name>
    <name type="common">Hybrid cattle</name>
    <dbReference type="NCBI Taxonomy" id="30522"/>
    <lineage>
        <taxon>Eukaryota</taxon>
        <taxon>Metazoa</taxon>
        <taxon>Chordata</taxon>
        <taxon>Craniata</taxon>
        <taxon>Vertebrata</taxon>
        <taxon>Euteleostomi</taxon>
        <taxon>Mammalia</taxon>
        <taxon>Eutheria</taxon>
        <taxon>Laurasiatheria</taxon>
        <taxon>Artiodactyla</taxon>
        <taxon>Ruminantia</taxon>
        <taxon>Pecora</taxon>
        <taxon>Bovidae</taxon>
        <taxon>Bovinae</taxon>
        <taxon>Bos</taxon>
    </lineage>
</organism>
<accession>A0A4W2ISG1</accession>
<dbReference type="PROSITE" id="PS00290">
    <property type="entry name" value="IG_MHC"/>
    <property type="match status" value="1"/>
</dbReference>
<evidence type="ECO:0000256" key="2">
    <source>
        <dbReference type="ARBA" id="ARBA00004158"/>
    </source>
</evidence>
<dbReference type="InterPro" id="IPR001039">
    <property type="entry name" value="MHC_I_a_a1/a2"/>
</dbReference>
<dbReference type="Pfam" id="PF07654">
    <property type="entry name" value="C1-set"/>
    <property type="match status" value="1"/>
</dbReference>
<reference evidence="17" key="2">
    <citation type="submission" date="2025-08" db="UniProtKB">
        <authorList>
            <consortium name="Ensembl"/>
        </authorList>
    </citation>
    <scope>IDENTIFICATION</scope>
</reference>
<dbReference type="InterPro" id="IPR011162">
    <property type="entry name" value="MHC_I/II-like_Ag-recog"/>
</dbReference>
<evidence type="ECO:0000256" key="10">
    <source>
        <dbReference type="ARBA" id="ARBA00023136"/>
    </source>
</evidence>
<dbReference type="GO" id="GO:0031901">
    <property type="term" value="C:early endosome membrane"/>
    <property type="evidence" value="ECO:0007669"/>
    <property type="project" value="UniProtKB-SubCell"/>
</dbReference>
<keyword evidence="6" id="KW-0812">Transmembrane</keyword>
<evidence type="ECO:0000256" key="12">
    <source>
        <dbReference type="ARBA" id="ARBA00023180"/>
    </source>
</evidence>
<evidence type="ECO:0000259" key="16">
    <source>
        <dbReference type="PROSITE" id="PS50835"/>
    </source>
</evidence>
<reference evidence="17 18" key="1">
    <citation type="submission" date="2018-11" db="EMBL/GenBank/DDBJ databases">
        <title>Haplotype-resolved cattle genomes.</title>
        <authorList>
            <person name="Low W.Y."/>
            <person name="Tearle R."/>
            <person name="Bickhart D.M."/>
            <person name="Rosen B.D."/>
            <person name="Koren S."/>
            <person name="Rhie A."/>
            <person name="Hiendleder S."/>
            <person name="Phillippy A.M."/>
            <person name="Smith T.P.L."/>
            <person name="Williams J.L."/>
        </authorList>
    </citation>
    <scope>NUCLEOTIDE SEQUENCE [LARGE SCALE GENOMIC DNA]</scope>
</reference>
<dbReference type="GO" id="GO:0009897">
    <property type="term" value="C:external side of plasma membrane"/>
    <property type="evidence" value="ECO:0007669"/>
    <property type="project" value="TreeGrafter"/>
</dbReference>
<gene>
    <name evidence="17" type="primary">MR1</name>
</gene>
<dbReference type="InterPro" id="IPR003006">
    <property type="entry name" value="Ig/MHC_CS"/>
</dbReference>
<dbReference type="GO" id="GO:0005615">
    <property type="term" value="C:extracellular space"/>
    <property type="evidence" value="ECO:0007669"/>
    <property type="project" value="TreeGrafter"/>
</dbReference>
<dbReference type="GO" id="GO:0000139">
    <property type="term" value="C:Golgi membrane"/>
    <property type="evidence" value="ECO:0007669"/>
    <property type="project" value="UniProtKB-SubCell"/>
</dbReference>
<protein>
    <submittedName>
        <fullName evidence="17">Major histocompatibility complex, class I-related</fullName>
    </submittedName>
</protein>
<dbReference type="FunFam" id="2.60.40.10:FF:000204">
    <property type="entry name" value="Major histocompatibility complex, class I-related protein"/>
    <property type="match status" value="1"/>
</dbReference>
<keyword evidence="9" id="KW-1133">Transmembrane helix</keyword>
<name>A0A4W2ISG1_BOBOX</name>
<evidence type="ECO:0000256" key="11">
    <source>
        <dbReference type="ARBA" id="ARBA00023157"/>
    </source>
</evidence>
<evidence type="ECO:0000256" key="8">
    <source>
        <dbReference type="ARBA" id="ARBA00022859"/>
    </source>
</evidence>
<feature type="domain" description="Ig-like" evidence="16">
    <location>
        <begin position="113"/>
        <end position="192"/>
    </location>
</feature>
<dbReference type="GO" id="GO:0042612">
    <property type="term" value="C:MHC class I protein complex"/>
    <property type="evidence" value="ECO:0007669"/>
    <property type="project" value="UniProtKB-KW"/>
</dbReference>